<name>A0ABN4JN71_9BURK</name>
<evidence type="ECO:0000256" key="1">
    <source>
        <dbReference type="SAM" id="Phobius"/>
    </source>
</evidence>
<gene>
    <name evidence="2" type="ORF">AT302_25655</name>
</gene>
<keyword evidence="3" id="KW-1185">Reference proteome</keyword>
<proteinExistence type="predicted"/>
<dbReference type="Proteomes" id="UP000060277">
    <property type="component" value="Chromosome"/>
</dbReference>
<keyword evidence="1" id="KW-0472">Membrane</keyword>
<feature type="transmembrane region" description="Helical" evidence="1">
    <location>
        <begin position="387"/>
        <end position="410"/>
    </location>
</feature>
<keyword evidence="1" id="KW-1133">Transmembrane helix</keyword>
<dbReference type="EMBL" id="CP013480">
    <property type="protein sequence ID" value="ALS62680.1"/>
    <property type="molecule type" value="Genomic_DNA"/>
</dbReference>
<sequence length="524" mass="57402">MRTTLLKQTAFLIAVTVVYLIFELGFNGRLLDVVGGAATPDDVHHIEYFGRTLSGIAAALVVLQLMLTRRAKGGQGKPSYRTIVIACAVTIVVVFLAIKTLVDVLVNTRDAQFRRTAANTVLMQRSLVDGRLQLDGLGVGDGGFARPEGKAFLALFPVMAVSVDRLDEKTRAVKTTLVRDKVRREMGGVQSYYDQYTDGMKRLRKDWNKYAAVISDGDPDLLKEQQRAWNDYRSRLSRRGWQPETVPFYARGKVSASVRRDLPALPSNWNPGDMVNFYRAVGVKYRQQAARRVQSVEVGGETIPPGLSYEAFVARRGVQNKLREEMHLPATAVVQASYTSAASFEQLFEQAVDEETRKMMVQLDAPASDYADGGKWAKEGLDATRAAIVPAVALFFSLLGAIGHFSKLLFLSAKGVMLSRAGADGKLSKRASRATLAVLLSGLIGVWAVFSFSSNVITRSDLFHQMMAWASGGTSGGHVLTNIAHVVVVGQGYGYPLNEAIRQDVLMGFKYGYDPQVSASKKAM</sequence>
<protein>
    <submittedName>
        <fullName evidence="2">Uncharacterized protein</fullName>
    </submittedName>
</protein>
<evidence type="ECO:0000313" key="2">
    <source>
        <dbReference type="EMBL" id="ALS62680.1"/>
    </source>
</evidence>
<keyword evidence="1" id="KW-0812">Transmembrane</keyword>
<feature type="transmembrane region" description="Helical" evidence="1">
    <location>
        <begin position="431"/>
        <end position="450"/>
    </location>
</feature>
<feature type="transmembrane region" description="Helical" evidence="1">
    <location>
        <begin position="79"/>
        <end position="98"/>
    </location>
</feature>
<evidence type="ECO:0000313" key="3">
    <source>
        <dbReference type="Proteomes" id="UP000060277"/>
    </source>
</evidence>
<dbReference type="RefSeq" id="WP_058379537.1">
    <property type="nucleotide sequence ID" value="NZ_CP013480.3"/>
</dbReference>
<organism evidence="2 3">
    <name type="scientific">Pandoraea norimbergensis</name>
    <dbReference type="NCBI Taxonomy" id="93219"/>
    <lineage>
        <taxon>Bacteria</taxon>
        <taxon>Pseudomonadati</taxon>
        <taxon>Pseudomonadota</taxon>
        <taxon>Betaproteobacteria</taxon>
        <taxon>Burkholderiales</taxon>
        <taxon>Burkholderiaceae</taxon>
        <taxon>Pandoraea</taxon>
    </lineage>
</organism>
<reference evidence="3" key="1">
    <citation type="submission" date="2015-12" db="EMBL/GenBank/DDBJ databases">
        <title>Complete genome sequence of Pandoraea norimbergensis DSM 11628.</title>
        <authorList>
            <person name="Ee R."/>
            <person name="Lim Y.-L."/>
            <person name="Yong D."/>
            <person name="Yin W.-F."/>
            <person name="Chan K.-G."/>
        </authorList>
    </citation>
    <scope>NUCLEOTIDE SEQUENCE [LARGE SCALE GENOMIC DNA]</scope>
    <source>
        <strain evidence="3">DSM 11628</strain>
    </source>
</reference>
<feature type="transmembrane region" description="Helical" evidence="1">
    <location>
        <begin position="48"/>
        <end position="67"/>
    </location>
</feature>
<accession>A0ABN4JN71</accession>
<feature type="transmembrane region" description="Helical" evidence="1">
    <location>
        <begin position="9"/>
        <end position="28"/>
    </location>
</feature>